<feature type="non-terminal residue" evidence="2">
    <location>
        <position position="1"/>
    </location>
</feature>
<accession>A0AAN8XK92</accession>
<keyword evidence="3" id="KW-1185">Reference proteome</keyword>
<dbReference type="EMBL" id="JAXCGZ010000440">
    <property type="protein sequence ID" value="KAK7085977.1"/>
    <property type="molecule type" value="Genomic_DNA"/>
</dbReference>
<comment type="caution">
    <text evidence="2">The sequence shown here is derived from an EMBL/GenBank/DDBJ whole genome shotgun (WGS) entry which is preliminary data.</text>
</comment>
<dbReference type="AlphaFoldDB" id="A0AAN8XK92"/>
<sequence>SSLDSHLRGHLDEHLNFNCNEDRATLSCSQGEGDMDVPGNFPSSKSDDEKVYHEHFHDNLEIKMEILSDEDDSSDGLCNEVATTCGEEYQVVIKEEPLIYSNDSDSEDGDDEESHCKQMTVWTGILAGEFSGGIEPQS</sequence>
<protein>
    <submittedName>
        <fullName evidence="2">Uncharacterized protein</fullName>
    </submittedName>
</protein>
<reference evidence="2 3" key="1">
    <citation type="submission" date="2023-11" db="EMBL/GenBank/DDBJ databases">
        <title>Halocaridina rubra genome assembly.</title>
        <authorList>
            <person name="Smith C."/>
        </authorList>
    </citation>
    <scope>NUCLEOTIDE SEQUENCE [LARGE SCALE GENOMIC DNA]</scope>
    <source>
        <strain evidence="2">EP-1</strain>
        <tissue evidence="2">Whole</tissue>
    </source>
</reference>
<evidence type="ECO:0000313" key="2">
    <source>
        <dbReference type="EMBL" id="KAK7085977.1"/>
    </source>
</evidence>
<organism evidence="2 3">
    <name type="scientific">Halocaridina rubra</name>
    <name type="common">Hawaiian red shrimp</name>
    <dbReference type="NCBI Taxonomy" id="373956"/>
    <lineage>
        <taxon>Eukaryota</taxon>
        <taxon>Metazoa</taxon>
        <taxon>Ecdysozoa</taxon>
        <taxon>Arthropoda</taxon>
        <taxon>Crustacea</taxon>
        <taxon>Multicrustacea</taxon>
        <taxon>Malacostraca</taxon>
        <taxon>Eumalacostraca</taxon>
        <taxon>Eucarida</taxon>
        <taxon>Decapoda</taxon>
        <taxon>Pleocyemata</taxon>
        <taxon>Caridea</taxon>
        <taxon>Atyoidea</taxon>
        <taxon>Atyidae</taxon>
        <taxon>Halocaridina</taxon>
    </lineage>
</organism>
<name>A0AAN8XK92_HALRR</name>
<gene>
    <name evidence="2" type="ORF">SK128_013049</name>
</gene>
<evidence type="ECO:0000313" key="3">
    <source>
        <dbReference type="Proteomes" id="UP001381693"/>
    </source>
</evidence>
<feature type="region of interest" description="Disordered" evidence="1">
    <location>
        <begin position="30"/>
        <end position="49"/>
    </location>
</feature>
<proteinExistence type="predicted"/>
<dbReference type="Proteomes" id="UP001381693">
    <property type="component" value="Unassembled WGS sequence"/>
</dbReference>
<evidence type="ECO:0000256" key="1">
    <source>
        <dbReference type="SAM" id="MobiDB-lite"/>
    </source>
</evidence>